<gene>
    <name evidence="2" type="ORF">QQX04_11300</name>
</gene>
<protein>
    <submittedName>
        <fullName evidence="2">Uncharacterized protein</fullName>
    </submittedName>
</protein>
<name>A0ABT8G357_9MICO</name>
<reference evidence="2" key="1">
    <citation type="submission" date="2023-06" db="EMBL/GenBank/DDBJ databases">
        <title>SYSU T00b26.</title>
        <authorList>
            <person name="Gao L."/>
            <person name="Fang B.-Z."/>
            <person name="Li W.-J."/>
        </authorList>
    </citation>
    <scope>NUCLEOTIDE SEQUENCE</scope>
    <source>
        <strain evidence="2">SYSU T00b26</strain>
    </source>
</reference>
<organism evidence="2 3">
    <name type="scientific">Demequina zhanjiangensis</name>
    <dbReference type="NCBI Taxonomy" id="3051659"/>
    <lineage>
        <taxon>Bacteria</taxon>
        <taxon>Bacillati</taxon>
        <taxon>Actinomycetota</taxon>
        <taxon>Actinomycetes</taxon>
        <taxon>Micrococcales</taxon>
        <taxon>Demequinaceae</taxon>
        <taxon>Demequina</taxon>
    </lineage>
</organism>
<dbReference type="Proteomes" id="UP001172738">
    <property type="component" value="Unassembled WGS sequence"/>
</dbReference>
<keyword evidence="1" id="KW-0175">Coiled coil</keyword>
<dbReference type="EMBL" id="JAUHPV010000006">
    <property type="protein sequence ID" value="MDN4473578.1"/>
    <property type="molecule type" value="Genomic_DNA"/>
</dbReference>
<sequence length="224" mass="24713">MEEGKLQKALADGAEIVAASVPWVASLGVALGKARTERALGALNARVDALAEQVQAYADQDRLDELAEDPAFFAAFEKTAAAVRLSESEERLEWLRNGFVNGYVLDQAVEDREVFMDLARRYTPRHIQVLAQHTDYRSPLGRRLRKYGGERLEPGWRNSGRTTANLQTLAADGLLEQIVEVDAGTTFAERNEDPEAQLTYQITSIGTAFLEFISEPDESAGQQG</sequence>
<evidence type="ECO:0000313" key="2">
    <source>
        <dbReference type="EMBL" id="MDN4473578.1"/>
    </source>
</evidence>
<keyword evidence="3" id="KW-1185">Reference proteome</keyword>
<dbReference type="RefSeq" id="WP_301129237.1">
    <property type="nucleotide sequence ID" value="NZ_JAUHPV010000006.1"/>
</dbReference>
<proteinExistence type="predicted"/>
<evidence type="ECO:0000256" key="1">
    <source>
        <dbReference type="SAM" id="Coils"/>
    </source>
</evidence>
<comment type="caution">
    <text evidence="2">The sequence shown here is derived from an EMBL/GenBank/DDBJ whole genome shotgun (WGS) entry which is preliminary data.</text>
</comment>
<accession>A0ABT8G357</accession>
<feature type="coiled-coil region" evidence="1">
    <location>
        <begin position="33"/>
        <end position="60"/>
    </location>
</feature>
<evidence type="ECO:0000313" key="3">
    <source>
        <dbReference type="Proteomes" id="UP001172738"/>
    </source>
</evidence>